<dbReference type="PANTHER" id="PTHR30146">
    <property type="entry name" value="LACI-RELATED TRANSCRIPTIONAL REPRESSOR"/>
    <property type="match status" value="1"/>
</dbReference>
<sequence>MDIKRNYKSILDLLLAEIKSGNFPFDSLLPTEEELALKYGVSRPTITKVYNTLQDENYIVKKKGVGSRVIFTNKNHHTFGLLLPGAGESEIFSIINNRILERSLHGEFECLWDGTTAGNAETRKELIEIYTENYISKKVDGVFFAPLERISNADNINKNICDKFTRAGIPLILIDRDIVEFPARSIHDLVSLDNFNAGYAMAEHLLDSNCTEINFLYRKNSAFSITLRRLGVAAAVHKRGFVFNNDNVYCGDPEEVDFVRKIKFKSGHAGIICANDSTAAMLMSTMDSLDIKISKNVLICGFDDMKYANYLKYPLTSYNQPCTDIADVAVEMMFRRIKNKDMKSNHLSLIGQIIPRKSTIFEKK</sequence>
<dbReference type="Pfam" id="PF13377">
    <property type="entry name" value="Peripla_BP_3"/>
    <property type="match status" value="1"/>
</dbReference>
<gene>
    <name evidence="6" type="ORF">DRF65_08765</name>
</gene>
<evidence type="ECO:0000256" key="4">
    <source>
        <dbReference type="ARBA" id="ARBA00023163"/>
    </source>
</evidence>
<organism evidence="6 7">
    <name type="scientific">Chryseobacterium pennae</name>
    <dbReference type="NCBI Taxonomy" id="2258962"/>
    <lineage>
        <taxon>Bacteria</taxon>
        <taxon>Pseudomonadati</taxon>
        <taxon>Bacteroidota</taxon>
        <taxon>Flavobacteriia</taxon>
        <taxon>Flavobacteriales</taxon>
        <taxon>Weeksellaceae</taxon>
        <taxon>Chryseobacterium group</taxon>
        <taxon>Chryseobacterium</taxon>
    </lineage>
</organism>
<dbReference type="InterPro" id="IPR036390">
    <property type="entry name" value="WH_DNA-bd_sf"/>
</dbReference>
<dbReference type="AlphaFoldDB" id="A0A3D9CAW4"/>
<dbReference type="RefSeq" id="WP_115970387.1">
    <property type="nucleotide sequence ID" value="NZ_QNVT01000006.1"/>
</dbReference>
<evidence type="ECO:0000256" key="1">
    <source>
        <dbReference type="ARBA" id="ARBA00022491"/>
    </source>
</evidence>
<reference evidence="7" key="1">
    <citation type="submission" date="2018-06" db="EMBL/GenBank/DDBJ databases">
        <authorList>
            <person name="Lum Nde A."/>
            <person name="Hugo C."/>
        </authorList>
    </citation>
    <scope>NUCLEOTIDE SEQUENCE [LARGE SCALE GENOMIC DNA]</scope>
    <source>
        <strain evidence="7">1_F178</strain>
    </source>
</reference>
<evidence type="ECO:0000256" key="3">
    <source>
        <dbReference type="ARBA" id="ARBA00023125"/>
    </source>
</evidence>
<dbReference type="Proteomes" id="UP000256686">
    <property type="component" value="Unassembled WGS sequence"/>
</dbReference>
<evidence type="ECO:0000256" key="2">
    <source>
        <dbReference type="ARBA" id="ARBA00023015"/>
    </source>
</evidence>
<protein>
    <recommendedName>
        <fullName evidence="5">HTH gntR-type domain-containing protein</fullName>
    </recommendedName>
</protein>
<evidence type="ECO:0000259" key="5">
    <source>
        <dbReference type="PROSITE" id="PS50949"/>
    </source>
</evidence>
<dbReference type="GO" id="GO:0000976">
    <property type="term" value="F:transcription cis-regulatory region binding"/>
    <property type="evidence" value="ECO:0007669"/>
    <property type="project" value="TreeGrafter"/>
</dbReference>
<keyword evidence="4" id="KW-0804">Transcription</keyword>
<evidence type="ECO:0000313" key="7">
    <source>
        <dbReference type="Proteomes" id="UP000256686"/>
    </source>
</evidence>
<accession>A0A3D9CAW4</accession>
<feature type="domain" description="HTH gntR-type" evidence="5">
    <location>
        <begin position="4"/>
        <end position="72"/>
    </location>
</feature>
<dbReference type="InterPro" id="IPR046335">
    <property type="entry name" value="LacI/GalR-like_sensor"/>
</dbReference>
<dbReference type="InterPro" id="IPR036388">
    <property type="entry name" value="WH-like_DNA-bd_sf"/>
</dbReference>
<proteinExistence type="predicted"/>
<dbReference type="SMART" id="SM00345">
    <property type="entry name" value="HTH_GNTR"/>
    <property type="match status" value="1"/>
</dbReference>
<comment type="caution">
    <text evidence="6">The sequence shown here is derived from an EMBL/GenBank/DDBJ whole genome shotgun (WGS) entry which is preliminary data.</text>
</comment>
<dbReference type="Gene3D" id="3.40.50.2300">
    <property type="match status" value="2"/>
</dbReference>
<dbReference type="EMBL" id="QNVT01000006">
    <property type="protein sequence ID" value="REC62899.1"/>
    <property type="molecule type" value="Genomic_DNA"/>
</dbReference>
<evidence type="ECO:0000313" key="6">
    <source>
        <dbReference type="EMBL" id="REC62899.1"/>
    </source>
</evidence>
<keyword evidence="7" id="KW-1185">Reference proteome</keyword>
<dbReference type="GO" id="GO:0003700">
    <property type="term" value="F:DNA-binding transcription factor activity"/>
    <property type="evidence" value="ECO:0007669"/>
    <property type="project" value="InterPro"/>
</dbReference>
<dbReference type="InterPro" id="IPR000524">
    <property type="entry name" value="Tscrpt_reg_HTH_GntR"/>
</dbReference>
<keyword evidence="1" id="KW-0678">Repressor</keyword>
<keyword evidence="2" id="KW-0805">Transcription regulation</keyword>
<dbReference type="CDD" id="cd07377">
    <property type="entry name" value="WHTH_GntR"/>
    <property type="match status" value="1"/>
</dbReference>
<dbReference type="SUPFAM" id="SSF46785">
    <property type="entry name" value="Winged helix' DNA-binding domain"/>
    <property type="match status" value="1"/>
</dbReference>
<dbReference type="SUPFAM" id="SSF53822">
    <property type="entry name" value="Periplasmic binding protein-like I"/>
    <property type="match status" value="1"/>
</dbReference>
<keyword evidence="3" id="KW-0238">DNA-binding</keyword>
<dbReference type="PROSITE" id="PS50949">
    <property type="entry name" value="HTH_GNTR"/>
    <property type="match status" value="1"/>
</dbReference>
<dbReference type="PANTHER" id="PTHR30146:SF148">
    <property type="entry name" value="HTH-TYPE TRANSCRIPTIONAL REPRESSOR PURR-RELATED"/>
    <property type="match status" value="1"/>
</dbReference>
<name>A0A3D9CAW4_9FLAO</name>
<dbReference type="Gene3D" id="1.10.10.10">
    <property type="entry name" value="Winged helix-like DNA-binding domain superfamily/Winged helix DNA-binding domain"/>
    <property type="match status" value="1"/>
</dbReference>
<dbReference type="Pfam" id="PF00392">
    <property type="entry name" value="GntR"/>
    <property type="match status" value="1"/>
</dbReference>
<dbReference type="CDD" id="cd06267">
    <property type="entry name" value="PBP1_LacI_sugar_binding-like"/>
    <property type="match status" value="1"/>
</dbReference>
<dbReference type="InterPro" id="IPR028082">
    <property type="entry name" value="Peripla_BP_I"/>
</dbReference>
<dbReference type="PRINTS" id="PR00035">
    <property type="entry name" value="HTHGNTR"/>
</dbReference>